<dbReference type="AlphaFoldDB" id="A0A1G4KAG1"/>
<gene>
    <name evidence="1" type="ORF">LAMI_0G09648G</name>
</gene>
<protein>
    <submittedName>
        <fullName evidence="1">LAMI_0G09648g1_1</fullName>
    </submittedName>
</protein>
<name>A0A1G4KAG1_9SACH</name>
<dbReference type="Proteomes" id="UP000191024">
    <property type="component" value="Chromosome G"/>
</dbReference>
<organism evidence="1 2">
    <name type="scientific">Lachancea mirantina</name>
    <dbReference type="NCBI Taxonomy" id="1230905"/>
    <lineage>
        <taxon>Eukaryota</taxon>
        <taxon>Fungi</taxon>
        <taxon>Dikarya</taxon>
        <taxon>Ascomycota</taxon>
        <taxon>Saccharomycotina</taxon>
        <taxon>Saccharomycetes</taxon>
        <taxon>Saccharomycetales</taxon>
        <taxon>Saccharomycetaceae</taxon>
        <taxon>Lachancea</taxon>
    </lineage>
</organism>
<evidence type="ECO:0000313" key="1">
    <source>
        <dbReference type="EMBL" id="SCV01149.1"/>
    </source>
</evidence>
<dbReference type="EMBL" id="LT598469">
    <property type="protein sequence ID" value="SCV01149.1"/>
    <property type="molecule type" value="Genomic_DNA"/>
</dbReference>
<proteinExistence type="predicted"/>
<accession>A0A1G4KAG1</accession>
<sequence length="183" mass="20137">MDVEPKGALREARADPSVQDAQRSALFAQRLKEIIRAPRIVFRRRAGPETRISRSNATAVMYLGTCAELHPRTVETGRQDVTGVWAELEISQKKDVVNKCGALSFSLRGARPPSGAMPRTGKEKPCVRGAWVFELVATRFFLAQRHARGQRQNEKERAPCQARVSLGFGVGVDHVVAVLCACA</sequence>
<reference evidence="1 2" key="1">
    <citation type="submission" date="2016-03" db="EMBL/GenBank/DDBJ databases">
        <authorList>
            <person name="Devillers H."/>
        </authorList>
    </citation>
    <scope>NUCLEOTIDE SEQUENCE [LARGE SCALE GENOMIC DNA]</scope>
    <source>
        <strain evidence="1">CBS 11717</strain>
    </source>
</reference>
<keyword evidence="2" id="KW-1185">Reference proteome</keyword>
<evidence type="ECO:0000313" key="2">
    <source>
        <dbReference type="Proteomes" id="UP000191024"/>
    </source>
</evidence>